<organism evidence="1 2">
    <name type="scientific">Acaulospora colombiana</name>
    <dbReference type="NCBI Taxonomy" id="27376"/>
    <lineage>
        <taxon>Eukaryota</taxon>
        <taxon>Fungi</taxon>
        <taxon>Fungi incertae sedis</taxon>
        <taxon>Mucoromycota</taxon>
        <taxon>Glomeromycotina</taxon>
        <taxon>Glomeromycetes</taxon>
        <taxon>Diversisporales</taxon>
        <taxon>Acaulosporaceae</taxon>
        <taxon>Acaulospora</taxon>
    </lineage>
</organism>
<dbReference type="EMBL" id="CAJVPT010061605">
    <property type="protein sequence ID" value="CAG8765591.1"/>
    <property type="molecule type" value="Genomic_DNA"/>
</dbReference>
<protein>
    <submittedName>
        <fullName evidence="1">17036_t:CDS:1</fullName>
    </submittedName>
</protein>
<proteinExistence type="predicted"/>
<accession>A0ACA9QV31</accession>
<reference evidence="1" key="1">
    <citation type="submission" date="2021-06" db="EMBL/GenBank/DDBJ databases">
        <authorList>
            <person name="Kallberg Y."/>
            <person name="Tangrot J."/>
            <person name="Rosling A."/>
        </authorList>
    </citation>
    <scope>NUCLEOTIDE SEQUENCE</scope>
    <source>
        <strain evidence="1">CL356</strain>
    </source>
</reference>
<keyword evidence="2" id="KW-1185">Reference proteome</keyword>
<feature type="non-terminal residue" evidence="1">
    <location>
        <position position="1"/>
    </location>
</feature>
<name>A0ACA9QV31_9GLOM</name>
<dbReference type="Proteomes" id="UP000789525">
    <property type="component" value="Unassembled WGS sequence"/>
</dbReference>
<sequence length="103" mass="11547">SYHVFAGKDASKGLGMSSVKPEDAVPDYSGLDEAAMKTLDGWYEFFQCINSQSIQVEMKQFRFMINAYGCLQGHLLHSTKEGCAIYHPEKAIQAHLRPIDNPH</sequence>
<evidence type="ECO:0000313" key="2">
    <source>
        <dbReference type="Proteomes" id="UP000789525"/>
    </source>
</evidence>
<evidence type="ECO:0000313" key="1">
    <source>
        <dbReference type="EMBL" id="CAG8765591.1"/>
    </source>
</evidence>
<gene>
    <name evidence="1" type="ORF">ACOLOM_LOCUS13434</name>
</gene>
<comment type="caution">
    <text evidence="1">The sequence shown here is derived from an EMBL/GenBank/DDBJ whole genome shotgun (WGS) entry which is preliminary data.</text>
</comment>